<sequence>MAIRLNEADADSRPSKLSPLGSVMTNGAAVVGLTGGAVCVFSAIWALYGRMDGEFGNITDRWQFLVSYLGSERLAYAFIWDICLYTIFQPWLIGENLQNVEKSKVGVVSYLRFIPVVGLVAYLLFLNLEEDQ</sequence>
<dbReference type="EMBL" id="JABFAE010000013">
    <property type="protein sequence ID" value="MBA0843259.1"/>
    <property type="molecule type" value="Genomic_DNA"/>
</dbReference>
<evidence type="ECO:0000313" key="2">
    <source>
        <dbReference type="EMBL" id="MBA0843259.1"/>
    </source>
</evidence>
<dbReference type="Proteomes" id="UP000593575">
    <property type="component" value="Unassembled WGS sequence"/>
</dbReference>
<evidence type="ECO:0000256" key="1">
    <source>
        <dbReference type="SAM" id="Phobius"/>
    </source>
</evidence>
<proteinExistence type="predicted"/>
<keyword evidence="1" id="KW-0812">Transmembrane</keyword>
<name>A0A7J9KAH7_9ROSI</name>
<gene>
    <name evidence="2" type="ORF">Goarm_000464</name>
</gene>
<accession>A0A7J9KAH7</accession>
<keyword evidence="1" id="KW-1133">Transmembrane helix</keyword>
<evidence type="ECO:0000313" key="3">
    <source>
        <dbReference type="Proteomes" id="UP000593575"/>
    </source>
</evidence>
<feature type="transmembrane region" description="Helical" evidence="1">
    <location>
        <begin position="74"/>
        <end position="93"/>
    </location>
</feature>
<keyword evidence="1" id="KW-0472">Membrane</keyword>
<dbReference type="PANTHER" id="PTHR36367:SF2">
    <property type="entry name" value="TRANSMEMBRANE PROTEIN"/>
    <property type="match status" value="1"/>
</dbReference>
<feature type="transmembrane region" description="Helical" evidence="1">
    <location>
        <begin position="105"/>
        <end position="125"/>
    </location>
</feature>
<organism evidence="2 3">
    <name type="scientific">Gossypium armourianum</name>
    <dbReference type="NCBI Taxonomy" id="34283"/>
    <lineage>
        <taxon>Eukaryota</taxon>
        <taxon>Viridiplantae</taxon>
        <taxon>Streptophyta</taxon>
        <taxon>Embryophyta</taxon>
        <taxon>Tracheophyta</taxon>
        <taxon>Spermatophyta</taxon>
        <taxon>Magnoliopsida</taxon>
        <taxon>eudicotyledons</taxon>
        <taxon>Gunneridae</taxon>
        <taxon>Pentapetalae</taxon>
        <taxon>rosids</taxon>
        <taxon>malvids</taxon>
        <taxon>Malvales</taxon>
        <taxon>Malvaceae</taxon>
        <taxon>Malvoideae</taxon>
        <taxon>Gossypium</taxon>
    </lineage>
</organism>
<dbReference type="AlphaFoldDB" id="A0A7J9KAH7"/>
<keyword evidence="3" id="KW-1185">Reference proteome</keyword>
<feature type="transmembrane region" description="Helical" evidence="1">
    <location>
        <begin position="23"/>
        <end position="48"/>
    </location>
</feature>
<protein>
    <submittedName>
        <fullName evidence="2">Uncharacterized protein</fullName>
    </submittedName>
</protein>
<dbReference type="PANTHER" id="PTHR36367">
    <property type="entry name" value="TRANSMEMBRANE PROTEIN"/>
    <property type="match status" value="1"/>
</dbReference>
<comment type="caution">
    <text evidence="2">The sequence shown here is derived from an EMBL/GenBank/DDBJ whole genome shotgun (WGS) entry which is preliminary data.</text>
</comment>
<reference evidence="2 3" key="1">
    <citation type="journal article" date="2019" name="Genome Biol. Evol.">
        <title>Insights into the evolution of the New World diploid cottons (Gossypium, subgenus Houzingenia) based on genome sequencing.</title>
        <authorList>
            <person name="Grover C.E."/>
            <person name="Arick M.A. 2nd"/>
            <person name="Thrash A."/>
            <person name="Conover J.L."/>
            <person name="Sanders W.S."/>
            <person name="Peterson D.G."/>
            <person name="Frelichowski J.E."/>
            <person name="Scheffler J.A."/>
            <person name="Scheffler B.E."/>
            <person name="Wendel J.F."/>
        </authorList>
    </citation>
    <scope>NUCLEOTIDE SEQUENCE [LARGE SCALE GENOMIC DNA]</scope>
    <source>
        <strain evidence="2">6</strain>
        <tissue evidence="2">Leaf</tissue>
    </source>
</reference>